<evidence type="ECO:0000256" key="4">
    <source>
        <dbReference type="ARBA" id="ARBA00022598"/>
    </source>
</evidence>
<dbReference type="Proteomes" id="UP000298138">
    <property type="component" value="Unassembled WGS sequence"/>
</dbReference>
<evidence type="ECO:0000256" key="1">
    <source>
        <dbReference type="ARBA" id="ARBA00004305"/>
    </source>
</evidence>
<keyword evidence="8" id="KW-0809">Transit peptide</keyword>
<comment type="similarity">
    <text evidence="2">Belongs to the class-II aminoacyl-tRNA synthetase family.</text>
</comment>
<dbReference type="OrthoDB" id="5423599at2759"/>
<dbReference type="SUPFAM" id="SSF52954">
    <property type="entry name" value="Class II aaRS ABD-related"/>
    <property type="match status" value="1"/>
</dbReference>
<evidence type="ECO:0000256" key="6">
    <source>
        <dbReference type="ARBA" id="ARBA00022840"/>
    </source>
</evidence>
<comment type="subcellular location">
    <subcellularLocation>
        <location evidence="1">Mitochondrion matrix</location>
    </subcellularLocation>
</comment>
<gene>
    <name evidence="14" type="ORF">EX30DRAFT_358029</name>
</gene>
<comment type="catalytic activity">
    <reaction evidence="12">
        <text>tRNA(Thr) + L-threonine + ATP = L-threonyl-tRNA(Thr) + AMP + diphosphate + H(+)</text>
        <dbReference type="Rhea" id="RHEA:24624"/>
        <dbReference type="Rhea" id="RHEA-COMP:9670"/>
        <dbReference type="Rhea" id="RHEA-COMP:9704"/>
        <dbReference type="ChEBI" id="CHEBI:15378"/>
        <dbReference type="ChEBI" id="CHEBI:30616"/>
        <dbReference type="ChEBI" id="CHEBI:33019"/>
        <dbReference type="ChEBI" id="CHEBI:57926"/>
        <dbReference type="ChEBI" id="CHEBI:78442"/>
        <dbReference type="ChEBI" id="CHEBI:78534"/>
        <dbReference type="ChEBI" id="CHEBI:456215"/>
        <dbReference type="EC" id="6.1.1.3"/>
    </reaction>
</comment>
<dbReference type="SUPFAM" id="SSF55681">
    <property type="entry name" value="Class II aaRS and biotin synthetases"/>
    <property type="match status" value="1"/>
</dbReference>
<dbReference type="Gene3D" id="3.30.930.10">
    <property type="entry name" value="Bira Bifunctional Protein, Domain 2"/>
    <property type="match status" value="1"/>
</dbReference>
<proteinExistence type="inferred from homology"/>
<keyword evidence="5" id="KW-0547">Nucleotide-binding</keyword>
<feature type="domain" description="Aminoacyl-transfer RNA synthetases class-II family profile" evidence="13">
    <location>
        <begin position="66"/>
        <end position="363"/>
    </location>
</feature>
<dbReference type="AlphaFoldDB" id="A0A4S2N1A6"/>
<evidence type="ECO:0000256" key="9">
    <source>
        <dbReference type="ARBA" id="ARBA00023128"/>
    </source>
</evidence>
<dbReference type="CDD" id="cd00771">
    <property type="entry name" value="ThrRS_core"/>
    <property type="match status" value="1"/>
</dbReference>
<dbReference type="FunCoup" id="A0A4S2N1A6">
    <property type="interactions" value="69"/>
</dbReference>
<dbReference type="InterPro" id="IPR004154">
    <property type="entry name" value="Anticodon-bd"/>
</dbReference>
<name>A0A4S2N1A6_9PEZI</name>
<keyword evidence="15" id="KW-1185">Reference proteome</keyword>
<dbReference type="Pfam" id="PF03129">
    <property type="entry name" value="HGTP_anticodon"/>
    <property type="match status" value="1"/>
</dbReference>
<dbReference type="Gene3D" id="3.40.50.800">
    <property type="entry name" value="Anticodon-binding domain"/>
    <property type="match status" value="1"/>
</dbReference>
<evidence type="ECO:0000256" key="5">
    <source>
        <dbReference type="ARBA" id="ARBA00022741"/>
    </source>
</evidence>
<evidence type="ECO:0000256" key="12">
    <source>
        <dbReference type="ARBA" id="ARBA00049515"/>
    </source>
</evidence>
<keyword evidence="6" id="KW-0067">ATP-binding</keyword>
<dbReference type="PANTHER" id="PTHR11451:SF50">
    <property type="entry name" value="THREONINE--TRNA LIGASE, MITOCHONDRIAL"/>
    <property type="match status" value="1"/>
</dbReference>
<dbReference type="InParanoid" id="A0A4S2N1A6"/>
<protein>
    <recommendedName>
        <fullName evidence="3">threonine--tRNA ligase</fullName>
        <ecNumber evidence="3">6.1.1.3</ecNumber>
    </recommendedName>
    <alternativeName>
        <fullName evidence="11">Threonyl-tRNA synthetase</fullName>
    </alternativeName>
</protein>
<dbReference type="GO" id="GO:0005524">
    <property type="term" value="F:ATP binding"/>
    <property type="evidence" value="ECO:0007669"/>
    <property type="project" value="UniProtKB-KW"/>
</dbReference>
<dbReference type="STRING" id="341454.A0A4S2N1A6"/>
<dbReference type="EMBL" id="ML220114">
    <property type="protein sequence ID" value="TGZ82909.1"/>
    <property type="molecule type" value="Genomic_DNA"/>
</dbReference>
<evidence type="ECO:0000256" key="8">
    <source>
        <dbReference type="ARBA" id="ARBA00022946"/>
    </source>
</evidence>
<dbReference type="InterPro" id="IPR002320">
    <property type="entry name" value="Thr-tRNA-ligase_IIa"/>
</dbReference>
<reference evidence="14 15" key="1">
    <citation type="submission" date="2019-04" db="EMBL/GenBank/DDBJ databases">
        <title>Comparative genomics and transcriptomics to analyze fruiting body development in filamentous ascomycetes.</title>
        <authorList>
            <consortium name="DOE Joint Genome Institute"/>
            <person name="Lutkenhaus R."/>
            <person name="Traeger S."/>
            <person name="Breuer J."/>
            <person name="Kuo A."/>
            <person name="Lipzen A."/>
            <person name="Pangilinan J."/>
            <person name="Dilworth D."/>
            <person name="Sandor L."/>
            <person name="Poggeler S."/>
            <person name="Barry K."/>
            <person name="Grigoriev I.V."/>
            <person name="Nowrousian M."/>
        </authorList>
    </citation>
    <scope>NUCLEOTIDE SEQUENCE [LARGE SCALE GENOMIC DNA]</scope>
    <source>
        <strain evidence="14 15">CBS 389.68</strain>
    </source>
</reference>
<sequence>MAQEESAGGRVVGVGALPEIVNLSLMSLMMGNGMSGTYPRYQGTLRIDQNLLINSQYTPGSPLFLPSGAHIYNKLISFLRAQYVRYGFQEVLTPNIYKAALWETSGHWENYKDDMFQVSGRGVSGVQDEGDQPVEYGLKPMNCPGHCVMFSMTSGSRSFRDMPVRYADFSPLHRNEISGALTGLTRLRRFHQDDGHIFCRPSQIVDEIQKSLEFIETVYNAFHLPKPEFVLSTRPENFMGDIAVWNRAEEALQTALNESGQPWTINEGDGAFYGPKIDIILTDSDGKKHQTATVQLDFQLPERFDLTYKSPAPELEAQGIETTDPEQLATSGLVRPVIIHRAVLGSLERFMALLMEHYRGRWPFWISPKQCKVIPVDNRSQELIDYAKRVQASLSGLPDESPEARKIPVPMSKRAFKVDIDESADNLKKKIVKARKEGYTFLCVVGMKDLADGMVALDVTHPEAIGGADVMGLVKRALGAEGSERVRAKPEAVYDMFKQMEDGYH</sequence>
<dbReference type="FunFam" id="3.30.930.10:FF:000039">
    <property type="entry name" value="Threonyl-tRNA synthetase, mitochondrial"/>
    <property type="match status" value="1"/>
</dbReference>
<evidence type="ECO:0000256" key="7">
    <source>
        <dbReference type="ARBA" id="ARBA00022917"/>
    </source>
</evidence>
<dbReference type="GO" id="GO:0005759">
    <property type="term" value="C:mitochondrial matrix"/>
    <property type="evidence" value="ECO:0007669"/>
    <property type="project" value="UniProtKB-SubCell"/>
</dbReference>
<dbReference type="InterPro" id="IPR006195">
    <property type="entry name" value="aa-tRNA-synth_II"/>
</dbReference>
<dbReference type="PANTHER" id="PTHR11451">
    <property type="entry name" value="THREONINE-TRNA LIGASE"/>
    <property type="match status" value="1"/>
</dbReference>
<dbReference type="InterPro" id="IPR036621">
    <property type="entry name" value="Anticodon-bd_dom_sf"/>
</dbReference>
<evidence type="ECO:0000259" key="13">
    <source>
        <dbReference type="PROSITE" id="PS50862"/>
    </source>
</evidence>
<dbReference type="EC" id="6.1.1.3" evidence="3"/>
<dbReference type="Pfam" id="PF00587">
    <property type="entry name" value="tRNA-synt_2b"/>
    <property type="match status" value="1"/>
</dbReference>
<accession>A0A4S2N1A6</accession>
<evidence type="ECO:0000256" key="11">
    <source>
        <dbReference type="ARBA" id="ARBA00031900"/>
    </source>
</evidence>
<keyword evidence="10" id="KW-0030">Aminoacyl-tRNA synthetase</keyword>
<dbReference type="GO" id="GO:0006435">
    <property type="term" value="P:threonyl-tRNA aminoacylation"/>
    <property type="evidence" value="ECO:0007669"/>
    <property type="project" value="InterPro"/>
</dbReference>
<organism evidence="14 15">
    <name type="scientific">Ascodesmis nigricans</name>
    <dbReference type="NCBI Taxonomy" id="341454"/>
    <lineage>
        <taxon>Eukaryota</taxon>
        <taxon>Fungi</taxon>
        <taxon>Dikarya</taxon>
        <taxon>Ascomycota</taxon>
        <taxon>Pezizomycotina</taxon>
        <taxon>Pezizomycetes</taxon>
        <taxon>Pezizales</taxon>
        <taxon>Ascodesmidaceae</taxon>
        <taxon>Ascodesmis</taxon>
    </lineage>
</organism>
<dbReference type="PRINTS" id="PR01047">
    <property type="entry name" value="TRNASYNTHTHR"/>
</dbReference>
<evidence type="ECO:0000256" key="2">
    <source>
        <dbReference type="ARBA" id="ARBA00008226"/>
    </source>
</evidence>
<evidence type="ECO:0000256" key="10">
    <source>
        <dbReference type="ARBA" id="ARBA00023146"/>
    </source>
</evidence>
<keyword evidence="7" id="KW-0648">Protein biosynthesis</keyword>
<dbReference type="PROSITE" id="PS50862">
    <property type="entry name" value="AA_TRNA_LIGASE_II"/>
    <property type="match status" value="1"/>
</dbReference>
<keyword evidence="9" id="KW-0496">Mitochondrion</keyword>
<dbReference type="InterPro" id="IPR033728">
    <property type="entry name" value="ThrRS_core"/>
</dbReference>
<evidence type="ECO:0000313" key="14">
    <source>
        <dbReference type="EMBL" id="TGZ82909.1"/>
    </source>
</evidence>
<dbReference type="GO" id="GO:0004829">
    <property type="term" value="F:threonine-tRNA ligase activity"/>
    <property type="evidence" value="ECO:0007669"/>
    <property type="project" value="UniProtKB-EC"/>
</dbReference>
<dbReference type="InterPro" id="IPR002314">
    <property type="entry name" value="aa-tRNA-synt_IIb"/>
</dbReference>
<keyword evidence="4" id="KW-0436">Ligase</keyword>
<evidence type="ECO:0000256" key="3">
    <source>
        <dbReference type="ARBA" id="ARBA00013163"/>
    </source>
</evidence>
<evidence type="ECO:0000313" key="15">
    <source>
        <dbReference type="Proteomes" id="UP000298138"/>
    </source>
</evidence>
<dbReference type="InterPro" id="IPR045864">
    <property type="entry name" value="aa-tRNA-synth_II/BPL/LPL"/>
</dbReference>